<feature type="region of interest" description="Disordered" evidence="1">
    <location>
        <begin position="80"/>
        <end position="99"/>
    </location>
</feature>
<dbReference type="EMBL" id="SJPN01000004">
    <property type="protein sequence ID" value="TWU02411.1"/>
    <property type="molecule type" value="Genomic_DNA"/>
</dbReference>
<sequence length="346" mass="37498">MSGTALMMRTLFNNPAWWPIAALLLIFAFSVAPTATSDDMIVVVGAAGTPEYADDFKLAAATWQQLAKLNELQCVTIGLSGSGEENSDRDQLSATIQKSKREKSETPLWLVLIGHGTFADSLAKFNLRGTDFSASEMSDWLADSQRTIVVINNASSSGPFINRLSADHRIIVTATKSGSEQNYTRFGKYFAQAMSSTAADLDHDDEVSVLEAFVMATREVDDFYQTEGRISTEHALLDDNGDGAGSSSKILAGLAVVKGPKTVDGKRAAKTTLSPTGETPRLTPEQSKRRDELESQLEIIRVANDGQSESDYQAKILPIMLELSRIYFPEEAASDAEAASKTPAER</sequence>
<dbReference type="AlphaFoldDB" id="A0A5C6ASD8"/>
<name>A0A5C6ASD8_9BACT</name>
<accession>A0A5C6ASD8</accession>
<reference evidence="2 3" key="1">
    <citation type="submission" date="2019-02" db="EMBL/GenBank/DDBJ databases">
        <title>Deep-cultivation of Planctomycetes and their phenomic and genomic characterization uncovers novel biology.</title>
        <authorList>
            <person name="Wiegand S."/>
            <person name="Jogler M."/>
            <person name="Boedeker C."/>
            <person name="Pinto D."/>
            <person name="Vollmers J."/>
            <person name="Rivas-Marin E."/>
            <person name="Kohn T."/>
            <person name="Peeters S.H."/>
            <person name="Heuer A."/>
            <person name="Rast P."/>
            <person name="Oberbeckmann S."/>
            <person name="Bunk B."/>
            <person name="Jeske O."/>
            <person name="Meyerdierks A."/>
            <person name="Storesund J.E."/>
            <person name="Kallscheuer N."/>
            <person name="Luecker S."/>
            <person name="Lage O.M."/>
            <person name="Pohl T."/>
            <person name="Merkel B.J."/>
            <person name="Hornburger P."/>
            <person name="Mueller R.-W."/>
            <person name="Bruemmer F."/>
            <person name="Labrenz M."/>
            <person name="Spormann A.M."/>
            <person name="Op Den Camp H."/>
            <person name="Overmann J."/>
            <person name="Amann R."/>
            <person name="Jetten M.S.M."/>
            <person name="Mascher T."/>
            <person name="Medema M.H."/>
            <person name="Devos D.P."/>
            <person name="Kaster A.-K."/>
            <person name="Ovreas L."/>
            <person name="Rohde M."/>
            <person name="Galperin M.Y."/>
            <person name="Jogler C."/>
        </authorList>
    </citation>
    <scope>NUCLEOTIDE SEQUENCE [LARGE SCALE GENOMIC DNA]</scope>
    <source>
        <strain evidence="2 3">Pla52n</strain>
    </source>
</reference>
<dbReference type="OrthoDB" id="247472at2"/>
<organism evidence="2 3">
    <name type="scientific">Stieleria varia</name>
    <dbReference type="NCBI Taxonomy" id="2528005"/>
    <lineage>
        <taxon>Bacteria</taxon>
        <taxon>Pseudomonadati</taxon>
        <taxon>Planctomycetota</taxon>
        <taxon>Planctomycetia</taxon>
        <taxon>Pirellulales</taxon>
        <taxon>Pirellulaceae</taxon>
        <taxon>Stieleria</taxon>
    </lineage>
</organism>
<dbReference type="Proteomes" id="UP000320176">
    <property type="component" value="Unassembled WGS sequence"/>
</dbReference>
<evidence type="ECO:0000313" key="2">
    <source>
        <dbReference type="EMBL" id="TWU02411.1"/>
    </source>
</evidence>
<feature type="region of interest" description="Disordered" evidence="1">
    <location>
        <begin position="265"/>
        <end position="293"/>
    </location>
</feature>
<gene>
    <name evidence="2" type="ORF">Pla52n_34610</name>
</gene>
<keyword evidence="3" id="KW-1185">Reference proteome</keyword>
<dbReference type="RefSeq" id="WP_146520749.1">
    <property type="nucleotide sequence ID" value="NZ_CP151726.1"/>
</dbReference>
<evidence type="ECO:0008006" key="4">
    <source>
        <dbReference type="Google" id="ProtNLM"/>
    </source>
</evidence>
<comment type="caution">
    <text evidence="2">The sequence shown here is derived from an EMBL/GenBank/DDBJ whole genome shotgun (WGS) entry which is preliminary data.</text>
</comment>
<protein>
    <recommendedName>
        <fullName evidence="4">Caspase domain protein</fullName>
    </recommendedName>
</protein>
<evidence type="ECO:0000256" key="1">
    <source>
        <dbReference type="SAM" id="MobiDB-lite"/>
    </source>
</evidence>
<evidence type="ECO:0000313" key="3">
    <source>
        <dbReference type="Proteomes" id="UP000320176"/>
    </source>
</evidence>
<proteinExistence type="predicted"/>